<dbReference type="InterPro" id="IPR011463">
    <property type="entry name" value="DUF1569"/>
</dbReference>
<protein>
    <recommendedName>
        <fullName evidence="3">DUF1569 domain-containing protein</fullName>
    </recommendedName>
</protein>
<proteinExistence type="predicted"/>
<dbReference type="EMBL" id="JAVDQD010000005">
    <property type="protein sequence ID" value="MDR6240792.1"/>
    <property type="molecule type" value="Genomic_DNA"/>
</dbReference>
<name>A0AAE4BUI4_9BACT</name>
<reference evidence="1" key="1">
    <citation type="submission" date="2023-07" db="EMBL/GenBank/DDBJ databases">
        <title>Genomic Encyclopedia of Type Strains, Phase IV (KMG-IV): sequencing the most valuable type-strain genomes for metagenomic binning, comparative biology and taxonomic classification.</title>
        <authorList>
            <person name="Goeker M."/>
        </authorList>
    </citation>
    <scope>NUCLEOTIDE SEQUENCE</scope>
    <source>
        <strain evidence="1">DSM 26174</strain>
    </source>
</reference>
<dbReference type="AlphaFoldDB" id="A0AAE4BUI4"/>
<comment type="caution">
    <text evidence="1">The sequence shown here is derived from an EMBL/GenBank/DDBJ whole genome shotgun (WGS) entry which is preliminary data.</text>
</comment>
<dbReference type="Proteomes" id="UP001185092">
    <property type="component" value="Unassembled WGS sequence"/>
</dbReference>
<organism evidence="1 2">
    <name type="scientific">Aureibacter tunicatorum</name>
    <dbReference type="NCBI Taxonomy" id="866807"/>
    <lineage>
        <taxon>Bacteria</taxon>
        <taxon>Pseudomonadati</taxon>
        <taxon>Bacteroidota</taxon>
        <taxon>Cytophagia</taxon>
        <taxon>Cytophagales</taxon>
        <taxon>Persicobacteraceae</taxon>
        <taxon>Aureibacter</taxon>
    </lineage>
</organism>
<dbReference type="RefSeq" id="WP_309941040.1">
    <property type="nucleotide sequence ID" value="NZ_AP025306.1"/>
</dbReference>
<gene>
    <name evidence="1" type="ORF">HNQ88_003868</name>
</gene>
<evidence type="ECO:0008006" key="3">
    <source>
        <dbReference type="Google" id="ProtNLM"/>
    </source>
</evidence>
<keyword evidence="2" id="KW-1185">Reference proteome</keyword>
<evidence type="ECO:0000313" key="1">
    <source>
        <dbReference type="EMBL" id="MDR6240792.1"/>
    </source>
</evidence>
<evidence type="ECO:0000313" key="2">
    <source>
        <dbReference type="Proteomes" id="UP001185092"/>
    </source>
</evidence>
<accession>A0AAE4BUI4</accession>
<dbReference type="Pfam" id="PF07606">
    <property type="entry name" value="DUF1569"/>
    <property type="match status" value="1"/>
</dbReference>
<sequence length="152" mass="17769">MNINNIFKNSDIEAFKSRLENINHDSQPKWGKMNASEMLAHLNVMFEMTYEDIHPKPNALTKFLLKLLVKPLVTGTKPYGKSKRTASQFIISGQREFDVEKDRLVNYIDHTYTLGPEYFENKESHSFGKLSSQEWNNMFSKHIDHHFTQFGV</sequence>